<sequence>MDMYEEVDVEKVFSGEDNIDDFNKFLKAYGIEDGLQDVTLKHTKDRLEALIAIAEEGTDPKLTAKKALLKKMLDNLKNEKDKIAAMKALKRIYSEEFSMEDMDIKELDKKLKHCLREYKKYEHFKKHEERIADKWIRNLTKKGNKIEN</sequence>
<dbReference type="RefSeq" id="WP_307486933.1">
    <property type="nucleotide sequence ID" value="NZ_JAUSUF010000008.1"/>
</dbReference>
<dbReference type="Proteomes" id="UP001228504">
    <property type="component" value="Unassembled WGS sequence"/>
</dbReference>
<comment type="caution">
    <text evidence="2">The sequence shown here is derived from an EMBL/GenBank/DDBJ whole genome shotgun (WGS) entry which is preliminary data.</text>
</comment>
<gene>
    <name evidence="2" type="ORF">J2S18_002261</name>
</gene>
<keyword evidence="1" id="KW-0175">Coiled coil</keyword>
<proteinExistence type="predicted"/>
<evidence type="ECO:0000313" key="2">
    <source>
        <dbReference type="EMBL" id="MDQ0150318.1"/>
    </source>
</evidence>
<evidence type="ECO:0000256" key="1">
    <source>
        <dbReference type="SAM" id="Coils"/>
    </source>
</evidence>
<feature type="coiled-coil region" evidence="1">
    <location>
        <begin position="62"/>
        <end position="96"/>
    </location>
</feature>
<dbReference type="EMBL" id="JAUSUF010000008">
    <property type="protein sequence ID" value="MDQ0150318.1"/>
    <property type="molecule type" value="Genomic_DNA"/>
</dbReference>
<reference evidence="2 3" key="1">
    <citation type="submission" date="2023-07" db="EMBL/GenBank/DDBJ databases">
        <title>Genomic Encyclopedia of Type Strains, Phase IV (KMG-IV): sequencing the most valuable type-strain genomes for metagenomic binning, comparative biology and taxonomic classification.</title>
        <authorList>
            <person name="Goeker M."/>
        </authorList>
    </citation>
    <scope>NUCLEOTIDE SEQUENCE [LARGE SCALE GENOMIC DNA]</scope>
    <source>
        <strain evidence="2 3">DSM 20694</strain>
    </source>
</reference>
<organism evidence="2 3">
    <name type="scientific">Eubacterium multiforme</name>
    <dbReference type="NCBI Taxonomy" id="83339"/>
    <lineage>
        <taxon>Bacteria</taxon>
        <taxon>Bacillati</taxon>
        <taxon>Bacillota</taxon>
        <taxon>Clostridia</taxon>
        <taxon>Eubacteriales</taxon>
        <taxon>Eubacteriaceae</taxon>
        <taxon>Eubacterium</taxon>
    </lineage>
</organism>
<protein>
    <submittedName>
        <fullName evidence="2">3-methyladenine DNA glycosylase AlkC</fullName>
    </submittedName>
</protein>
<accession>A0ABT9UVG5</accession>
<evidence type="ECO:0000313" key="3">
    <source>
        <dbReference type="Proteomes" id="UP001228504"/>
    </source>
</evidence>
<name>A0ABT9UVG5_9FIRM</name>
<keyword evidence="3" id="KW-1185">Reference proteome</keyword>